<evidence type="ECO:0000259" key="1">
    <source>
        <dbReference type="Pfam" id="PF04471"/>
    </source>
</evidence>
<gene>
    <name evidence="2" type="ORF">DF017_15760</name>
</gene>
<evidence type="ECO:0000313" key="3">
    <source>
        <dbReference type="Proteomes" id="UP000281098"/>
    </source>
</evidence>
<feature type="domain" description="Restriction endonuclease type IV Mrr" evidence="1">
    <location>
        <begin position="5"/>
        <end position="71"/>
    </location>
</feature>
<organism evidence="2 3">
    <name type="scientific">Burkholderia stagnalis</name>
    <dbReference type="NCBI Taxonomy" id="1503054"/>
    <lineage>
        <taxon>Bacteria</taxon>
        <taxon>Pseudomonadati</taxon>
        <taxon>Pseudomonadota</taxon>
        <taxon>Betaproteobacteria</taxon>
        <taxon>Burkholderiales</taxon>
        <taxon>Burkholderiaceae</taxon>
        <taxon>Burkholderia</taxon>
        <taxon>Burkholderia cepacia complex</taxon>
    </lineage>
</organism>
<dbReference type="InterPro" id="IPR007560">
    <property type="entry name" value="Restrct_endonuc_IV_Mrr"/>
</dbReference>
<dbReference type="Proteomes" id="UP000281098">
    <property type="component" value="Unassembled WGS sequence"/>
</dbReference>
<protein>
    <recommendedName>
        <fullName evidence="1">Restriction endonuclease type IV Mrr domain-containing protein</fullName>
    </recommendedName>
</protein>
<proteinExistence type="predicted"/>
<accession>A0ABX9YNA6</accession>
<reference evidence="2 3" key="1">
    <citation type="submission" date="2018-08" db="EMBL/GenBank/DDBJ databases">
        <title>Comparative analysis of Burkholderia isolates from Puerto Rico.</title>
        <authorList>
            <person name="Hall C."/>
            <person name="Sahl J."/>
            <person name="Wagner D."/>
        </authorList>
    </citation>
    <scope>NUCLEOTIDE SEQUENCE [LARGE SCALE GENOMIC DNA]</scope>
    <source>
        <strain evidence="2 3">Bp8966</strain>
    </source>
</reference>
<name>A0ABX9YNA6_9BURK</name>
<dbReference type="RefSeq" id="WP_124490721.1">
    <property type="nucleotide sequence ID" value="NZ_JAXKSJ010000064.1"/>
</dbReference>
<keyword evidence="3" id="KW-1185">Reference proteome</keyword>
<dbReference type="Pfam" id="PF04471">
    <property type="entry name" value="Mrr_cat"/>
    <property type="match status" value="1"/>
</dbReference>
<dbReference type="Gene3D" id="3.40.1350.10">
    <property type="match status" value="1"/>
</dbReference>
<dbReference type="InterPro" id="IPR011856">
    <property type="entry name" value="tRNA_endonuc-like_dom_sf"/>
</dbReference>
<comment type="caution">
    <text evidence="2">The sequence shown here is derived from an EMBL/GenBank/DDBJ whole genome shotgun (WGS) entry which is preliminary data.</text>
</comment>
<sequence>MYDFRTLSPIDFELLVRDLLQAELGITMESFGPGKDGGIDFRFSMADQDVVVQAKHHVVDRPAFRRHLRAIIYGNRGGQDERQAVHG</sequence>
<evidence type="ECO:0000313" key="2">
    <source>
        <dbReference type="EMBL" id="RQY92274.1"/>
    </source>
</evidence>
<dbReference type="EMBL" id="QTPM01000017">
    <property type="protein sequence ID" value="RQY92274.1"/>
    <property type="molecule type" value="Genomic_DNA"/>
</dbReference>